<dbReference type="InterPro" id="IPR049874">
    <property type="entry name" value="ROK_cs"/>
</dbReference>
<dbReference type="InterPro" id="IPR036388">
    <property type="entry name" value="WH-like_DNA-bd_sf"/>
</dbReference>
<comment type="similarity">
    <text evidence="1">Belongs to the ROK (NagC/XylR) family.</text>
</comment>
<sequence length="399" mass="41022">MTSDRLAATRSGQGDLAGSRLRAASRRLILDQLGGVDALAQSELARRTGLSRTTVASVISELAAEGRVQRLEGVPAGRGRPPQLLQLRPQQGVAAALDLGHSHLSIALTDLSGTILAERRAALNVGASATVAIDFATDMLTALLDELPTRQRPDDLRSIVIGVPGPIDGHTGALRSGTILPGWVGMQPADEFAARLGRPVVLDNDANLGAIGELRYGRARGIRNLLYVKVSTGIGAGMVLEGKLYRGTRGTAGEIGHVQVSEDGALCRCGSRGCLETQASAEAALGVLSAAHGRAVTMDEALEIVRAGDPGAVRLFTDMGTAIGRVVAAVSANLDPELVVVGGPLVDDPGPLLDGFTAAVHRYTQPYVSSNLKVAGGVLGERAGLLGAIAMAVQAASAD</sequence>
<dbReference type="Gene3D" id="1.10.10.10">
    <property type="entry name" value="Winged helix-like DNA-binding domain superfamily/Winged helix DNA-binding domain"/>
    <property type="match status" value="1"/>
</dbReference>
<proteinExistence type="inferred from homology"/>
<dbReference type="InterPro" id="IPR043129">
    <property type="entry name" value="ATPase_NBD"/>
</dbReference>
<reference evidence="2 3" key="1">
    <citation type="submission" date="2020-05" db="EMBL/GenBank/DDBJ databases">
        <title>Nakamurella sp. DB0629 isolated from air conditioner.</title>
        <authorList>
            <person name="Kim D.H."/>
            <person name="Kim D.-U."/>
        </authorList>
    </citation>
    <scope>NUCLEOTIDE SEQUENCE [LARGE SCALE GENOMIC DNA]</scope>
    <source>
        <strain evidence="2 3">DB0629</strain>
    </source>
</reference>
<keyword evidence="3" id="KW-1185">Reference proteome</keyword>
<dbReference type="Pfam" id="PF13412">
    <property type="entry name" value="HTH_24"/>
    <property type="match status" value="1"/>
</dbReference>
<dbReference type="SUPFAM" id="SSF46785">
    <property type="entry name" value="Winged helix' DNA-binding domain"/>
    <property type="match status" value="1"/>
</dbReference>
<dbReference type="SUPFAM" id="SSF53067">
    <property type="entry name" value="Actin-like ATPase domain"/>
    <property type="match status" value="1"/>
</dbReference>
<dbReference type="Gene3D" id="3.30.420.40">
    <property type="match status" value="2"/>
</dbReference>
<protein>
    <submittedName>
        <fullName evidence="2">ROK family transcriptional regulator</fullName>
    </submittedName>
</protein>
<accession>A0A849A9W1</accession>
<organism evidence="2 3">
    <name type="scientific">Nakamurella aerolata</name>
    <dbReference type="NCBI Taxonomy" id="1656892"/>
    <lineage>
        <taxon>Bacteria</taxon>
        <taxon>Bacillati</taxon>
        <taxon>Actinomycetota</taxon>
        <taxon>Actinomycetes</taxon>
        <taxon>Nakamurellales</taxon>
        <taxon>Nakamurellaceae</taxon>
        <taxon>Nakamurella</taxon>
    </lineage>
</organism>
<name>A0A849A9W1_9ACTN</name>
<gene>
    <name evidence="2" type="ORF">HKD39_13755</name>
</gene>
<dbReference type="PANTHER" id="PTHR18964">
    <property type="entry name" value="ROK (REPRESSOR, ORF, KINASE) FAMILY"/>
    <property type="match status" value="1"/>
</dbReference>
<dbReference type="InterPro" id="IPR036390">
    <property type="entry name" value="WH_DNA-bd_sf"/>
</dbReference>
<evidence type="ECO:0000256" key="1">
    <source>
        <dbReference type="ARBA" id="ARBA00006479"/>
    </source>
</evidence>
<evidence type="ECO:0000313" key="3">
    <source>
        <dbReference type="Proteomes" id="UP000562984"/>
    </source>
</evidence>
<evidence type="ECO:0000313" key="2">
    <source>
        <dbReference type="EMBL" id="NNG36757.1"/>
    </source>
</evidence>
<dbReference type="Proteomes" id="UP000562984">
    <property type="component" value="Unassembled WGS sequence"/>
</dbReference>
<dbReference type="AlphaFoldDB" id="A0A849A9W1"/>
<dbReference type="RefSeq" id="WP_171200456.1">
    <property type="nucleotide sequence ID" value="NZ_JABEND010000008.1"/>
</dbReference>
<comment type="caution">
    <text evidence="2">The sequence shown here is derived from an EMBL/GenBank/DDBJ whole genome shotgun (WGS) entry which is preliminary data.</text>
</comment>
<dbReference type="EMBL" id="JABEND010000008">
    <property type="protein sequence ID" value="NNG36757.1"/>
    <property type="molecule type" value="Genomic_DNA"/>
</dbReference>
<dbReference type="InterPro" id="IPR000600">
    <property type="entry name" value="ROK"/>
</dbReference>
<dbReference type="Pfam" id="PF00480">
    <property type="entry name" value="ROK"/>
    <property type="match status" value="1"/>
</dbReference>
<dbReference type="PROSITE" id="PS01125">
    <property type="entry name" value="ROK"/>
    <property type="match status" value="1"/>
</dbReference>
<dbReference type="PANTHER" id="PTHR18964:SF173">
    <property type="entry name" value="GLUCOKINASE"/>
    <property type="match status" value="1"/>
</dbReference>